<dbReference type="RefSeq" id="WP_009516657.1">
    <property type="nucleotide sequence ID" value="NZ_CCAE010000006.1"/>
</dbReference>
<dbReference type="Gene3D" id="3.30.1460.10">
    <property type="match status" value="1"/>
</dbReference>
<accession>A0A1L1PG45</accession>
<organism evidence="1 2">
    <name type="scientific">Hydrogenophaga intermedia</name>
    <dbReference type="NCBI Taxonomy" id="65786"/>
    <lineage>
        <taxon>Bacteria</taxon>
        <taxon>Pseudomonadati</taxon>
        <taxon>Pseudomonadota</taxon>
        <taxon>Betaproteobacteria</taxon>
        <taxon>Burkholderiales</taxon>
        <taxon>Comamonadaceae</taxon>
        <taxon>Hydrogenophaga</taxon>
    </lineage>
</organism>
<protein>
    <recommendedName>
        <fullName evidence="3">Tir chaperone family protein</fullName>
    </recommendedName>
</protein>
<dbReference type="EMBL" id="CCAE010000006">
    <property type="protein sequence ID" value="CDN86749.1"/>
    <property type="molecule type" value="Genomic_DNA"/>
</dbReference>
<evidence type="ECO:0000313" key="2">
    <source>
        <dbReference type="Proteomes" id="UP000028878"/>
    </source>
</evidence>
<reference evidence="2" key="2">
    <citation type="submission" date="2014-11" db="EMBL/GenBank/DDBJ databases">
        <title>Draft genome sequence of Hydrogenophaga intermedia S1.</title>
        <authorList>
            <person name="Gan H.M."/>
            <person name="Chew T.H."/>
            <person name="Stolz A."/>
        </authorList>
    </citation>
    <scope>NUCLEOTIDE SEQUENCE [LARGE SCALE GENOMIC DNA]</scope>
    <source>
        <strain evidence="2">S1</strain>
    </source>
</reference>
<reference evidence="2" key="1">
    <citation type="submission" date="2014-02" db="EMBL/GenBank/DDBJ databases">
        <authorList>
            <person name="Gan H."/>
        </authorList>
    </citation>
    <scope>NUCLEOTIDE SEQUENCE [LARGE SCALE GENOMIC DNA]</scope>
    <source>
        <strain evidence="2">S1</strain>
    </source>
</reference>
<dbReference type="AlphaFoldDB" id="A0A1L1PG45"/>
<gene>
    <name evidence="1" type="ORF">BN948_01157</name>
</gene>
<evidence type="ECO:0000313" key="1">
    <source>
        <dbReference type="EMBL" id="CDN86749.1"/>
    </source>
</evidence>
<proteinExistence type="predicted"/>
<keyword evidence="2" id="KW-1185">Reference proteome</keyword>
<dbReference type="Proteomes" id="UP000028878">
    <property type="component" value="Unassembled WGS sequence"/>
</dbReference>
<sequence>MDEPTAHELLSRLLSALSEALPANQPLVPPDGNAPFFHEFRWESYPVQLLCPLAIAPVHVTVACPLGPVPERDAETALRQLLRVNHLIATSGSTTAYEPADGTLYVLHTRPLTAVSAVMLIETMASLVTVARGWRDAGFLDGTGKFLLQSKPMDMAFAGLRA</sequence>
<evidence type="ECO:0008006" key="3">
    <source>
        <dbReference type="Google" id="ProtNLM"/>
    </source>
</evidence>
<name>A0A1L1PG45_HYDIT</name>
<dbReference type="SUPFAM" id="SSF69635">
    <property type="entry name" value="Type III secretory system chaperone-like"/>
    <property type="match status" value="1"/>
</dbReference>